<dbReference type="InterPro" id="IPR016181">
    <property type="entry name" value="Acyl_CoA_acyltransferase"/>
</dbReference>
<dbReference type="PROSITE" id="PS51186">
    <property type="entry name" value="GNAT"/>
    <property type="match status" value="1"/>
</dbReference>
<evidence type="ECO:0000259" key="2">
    <source>
        <dbReference type="PROSITE" id="PS51671"/>
    </source>
</evidence>
<dbReference type="InterPro" id="IPR002912">
    <property type="entry name" value="ACT_dom"/>
</dbReference>
<feature type="domain" description="ACT" evidence="2">
    <location>
        <begin position="5"/>
        <end position="79"/>
    </location>
</feature>
<evidence type="ECO:0000313" key="3">
    <source>
        <dbReference type="EMBL" id="MEE6263607.1"/>
    </source>
</evidence>
<keyword evidence="4" id="KW-1185">Reference proteome</keyword>
<dbReference type="SUPFAM" id="SSF55729">
    <property type="entry name" value="Acyl-CoA N-acyltransferases (Nat)"/>
    <property type="match status" value="1"/>
</dbReference>
<comment type="caution">
    <text evidence="3">The sequence shown here is derived from an EMBL/GenBank/DDBJ whole genome shotgun (WGS) entry which is preliminary data.</text>
</comment>
<feature type="domain" description="N-acetyltransferase" evidence="1">
    <location>
        <begin position="189"/>
        <end position="352"/>
    </location>
</feature>
<dbReference type="SUPFAM" id="SSF55021">
    <property type="entry name" value="ACT-like"/>
    <property type="match status" value="1"/>
</dbReference>
<name>A0ABU7S495_9ACTN</name>
<dbReference type="InterPro" id="IPR045865">
    <property type="entry name" value="ACT-like_dom_sf"/>
</dbReference>
<sequence>MTLWRIRATVADRPGFLSVLTASLALRGVNILTVQVHTTEAGAVDDFLVDAPAELTADDLVAAVEKGRGRDCWVARSEAQGLADQPTRALGLATRLVRDPDALGETLRALLNADAVTWRPMPALDGPGYDRGSMRLPDPDGGMFEVVRSAPSFTPAEFARAQALLELAGTVLRRGVEEVTLVLPEGTELVVRPAFSEDLPAVRAMHGRCSARTLHRRYPAAAVRPEGARLQRLLAPQRGVTLLATTDEPSGPSGPDLAGAPDAPPERVVAMANLVAEGPIAQVALLVEDGWQRRGVGGALLRRLVAYATRAGYLALSAYTPVDNVGMLRLLDRLYRPGAVERDGNLLTLTVPLAARGGTVAAVAPPVVPAQLDRTPAAVEAPRA</sequence>
<dbReference type="CDD" id="cd02116">
    <property type="entry name" value="ACT"/>
    <property type="match status" value="1"/>
</dbReference>
<reference evidence="3 4" key="1">
    <citation type="submission" date="2024-01" db="EMBL/GenBank/DDBJ databases">
        <title>Genome insights into Plantactinospora sonchi sp. nov.</title>
        <authorList>
            <person name="Wang L."/>
        </authorList>
    </citation>
    <scope>NUCLEOTIDE SEQUENCE [LARGE SCALE GENOMIC DNA]</scope>
    <source>
        <strain evidence="3 4">NEAU-QY2</strain>
    </source>
</reference>
<dbReference type="EMBL" id="JAZGQK010000040">
    <property type="protein sequence ID" value="MEE6263607.1"/>
    <property type="molecule type" value="Genomic_DNA"/>
</dbReference>
<dbReference type="CDD" id="cd04301">
    <property type="entry name" value="NAT_SF"/>
    <property type="match status" value="1"/>
</dbReference>
<dbReference type="InterPro" id="IPR000182">
    <property type="entry name" value="GNAT_dom"/>
</dbReference>
<evidence type="ECO:0000313" key="4">
    <source>
        <dbReference type="Proteomes" id="UP001332243"/>
    </source>
</evidence>
<dbReference type="RefSeq" id="WP_331218506.1">
    <property type="nucleotide sequence ID" value="NZ_JAZGQK010000040.1"/>
</dbReference>
<gene>
    <name evidence="3" type="ORF">V1633_34565</name>
</gene>
<dbReference type="Gene3D" id="3.30.70.260">
    <property type="match status" value="1"/>
</dbReference>
<organism evidence="3 4">
    <name type="scientific">Plantactinospora sonchi</name>
    <dbReference type="NCBI Taxonomy" id="1544735"/>
    <lineage>
        <taxon>Bacteria</taxon>
        <taxon>Bacillati</taxon>
        <taxon>Actinomycetota</taxon>
        <taxon>Actinomycetes</taxon>
        <taxon>Micromonosporales</taxon>
        <taxon>Micromonosporaceae</taxon>
        <taxon>Plantactinospora</taxon>
    </lineage>
</organism>
<dbReference type="Gene3D" id="3.40.630.30">
    <property type="match status" value="1"/>
</dbReference>
<accession>A0ABU7S495</accession>
<dbReference type="PROSITE" id="PS51671">
    <property type="entry name" value="ACT"/>
    <property type="match status" value="1"/>
</dbReference>
<protein>
    <submittedName>
        <fullName evidence="3">GNAT family N-acetyltransferase</fullName>
    </submittedName>
</protein>
<dbReference type="Proteomes" id="UP001332243">
    <property type="component" value="Unassembled WGS sequence"/>
</dbReference>
<dbReference type="Pfam" id="PF00583">
    <property type="entry name" value="Acetyltransf_1"/>
    <property type="match status" value="1"/>
</dbReference>
<proteinExistence type="predicted"/>
<evidence type="ECO:0000259" key="1">
    <source>
        <dbReference type="PROSITE" id="PS51186"/>
    </source>
</evidence>